<evidence type="ECO:0000313" key="1">
    <source>
        <dbReference type="EMBL" id="GKX65512.1"/>
    </source>
</evidence>
<reference evidence="1" key="1">
    <citation type="journal article" date="2025" name="Int. J. Syst. Evol. Microbiol.">
        <title>Inconstantimicrobium mannanitabidum sp. nov., a novel member of the family Clostridiaceae isolated from anoxic soil under the treatment of reductive soil disinfestation.</title>
        <authorList>
            <person name="Ueki A."/>
            <person name="Tonouchi A."/>
            <person name="Honma S."/>
            <person name="Kaku N."/>
            <person name="Ueki K."/>
        </authorList>
    </citation>
    <scope>NUCLEOTIDE SEQUENCE</scope>
    <source>
        <strain evidence="1">TW13</strain>
    </source>
</reference>
<name>A0ACB5R8K8_9CLOT</name>
<proteinExistence type="predicted"/>
<evidence type="ECO:0000313" key="2">
    <source>
        <dbReference type="Proteomes" id="UP001058074"/>
    </source>
</evidence>
<gene>
    <name evidence="1" type="ORF">rsdtw13_07700</name>
</gene>
<protein>
    <submittedName>
        <fullName evidence="1">Uncharacterized protein</fullName>
    </submittedName>
</protein>
<sequence length="414" mass="48892">MELAPIALFGYNRPNHIQMTIDALKKNELADKSILYVFLDGCRTSDDLDKINEVKRIVSQISGFKKCILFESSENKGVDRSIREGISYVLENHRRVIVVEDDIITSSKFLRFMNEALSYYEKYNHITSIGGFNFANSIPQYYNEDIYLSLRSCSWGWATWKDRWEEVTWNVDVYDKFRKNRNLVEKFNQCGEDFTEMLEQQLEGKLNAWDVYFCFNQMIRNKYTIIPVKSLTKNIGLDGSGIHCSNTNQFELDVDDDFQWSFSEKLQINNDIMNQIRIKFMPKSYRELLQDYKNKFDFMNRWLNTIFEGQTISNNIISMYGIKCVVIYGHGTIGINLYKQIRKEGILQIKCFIDKHFINDSTELDCITLEEYCKKVNENDLIIITPYYYYKDIKDDIRKKIDKISVVSIEKLLV</sequence>
<comment type="caution">
    <text evidence="1">The sequence shown here is derived from an EMBL/GenBank/DDBJ whole genome shotgun (WGS) entry which is preliminary data.</text>
</comment>
<keyword evidence="2" id="KW-1185">Reference proteome</keyword>
<dbReference type="Proteomes" id="UP001058074">
    <property type="component" value="Unassembled WGS sequence"/>
</dbReference>
<dbReference type="EMBL" id="BROD01000001">
    <property type="protein sequence ID" value="GKX65512.1"/>
    <property type="molecule type" value="Genomic_DNA"/>
</dbReference>
<accession>A0ACB5R8K8</accession>
<organism evidence="1 2">
    <name type="scientific">Inconstantimicrobium mannanitabidum</name>
    <dbReference type="NCBI Taxonomy" id="1604901"/>
    <lineage>
        <taxon>Bacteria</taxon>
        <taxon>Bacillati</taxon>
        <taxon>Bacillota</taxon>
        <taxon>Clostridia</taxon>
        <taxon>Eubacteriales</taxon>
        <taxon>Clostridiaceae</taxon>
        <taxon>Inconstantimicrobium</taxon>
    </lineage>
</organism>